<dbReference type="Pfam" id="PF13041">
    <property type="entry name" value="PPR_2"/>
    <property type="match status" value="3"/>
</dbReference>
<dbReference type="NCBIfam" id="TIGR00756">
    <property type="entry name" value="PPR"/>
    <property type="match status" value="5"/>
</dbReference>
<evidence type="ECO:0000256" key="2">
    <source>
        <dbReference type="PROSITE-ProRule" id="PRU00708"/>
    </source>
</evidence>
<feature type="region of interest" description="Disordered" evidence="3">
    <location>
        <begin position="119"/>
        <end position="148"/>
    </location>
</feature>
<dbReference type="EMBL" id="JBHFFA010000008">
    <property type="protein sequence ID" value="KAL2607659.1"/>
    <property type="molecule type" value="Genomic_DNA"/>
</dbReference>
<reference evidence="4 5" key="1">
    <citation type="submission" date="2024-09" db="EMBL/GenBank/DDBJ databases">
        <title>Chromosome-scale assembly of Riccia fluitans.</title>
        <authorList>
            <person name="Paukszto L."/>
            <person name="Sawicki J."/>
            <person name="Karawczyk K."/>
            <person name="Piernik-Szablinska J."/>
            <person name="Szczecinska M."/>
            <person name="Mazdziarz M."/>
        </authorList>
    </citation>
    <scope>NUCLEOTIDE SEQUENCE [LARGE SCALE GENOMIC DNA]</scope>
    <source>
        <strain evidence="4">Rf_01</strain>
        <tissue evidence="4">Aerial parts of the thallus</tissue>
    </source>
</reference>
<feature type="repeat" description="PPR" evidence="2">
    <location>
        <begin position="327"/>
        <end position="357"/>
    </location>
</feature>
<protein>
    <recommendedName>
        <fullName evidence="6">Pentatricopeptide repeat-containing protein</fullName>
    </recommendedName>
</protein>
<evidence type="ECO:0000313" key="5">
    <source>
        <dbReference type="Proteomes" id="UP001605036"/>
    </source>
</evidence>
<sequence>MNLLRKRVLDLWGHHLLIHTRSLSAPGYYERAGTSVEKLWQQFFYDPSEWWDNRLGKRDPDYPDFKHKYRKEALWLDTGSSYPWVKAKLATMTQQQAQSDSGLKLLNDYHFGLDLEDHRRDSSRKKVTGKPKTSETRQENSNHSPSGKLIKLPTPCLFSWNTAISGYAKVRHGEKALELLKEMQKQGVKPDKFTFVSILNACAAVGDLEQGKLAHEEIINSGVKLNIFVWNALVDMYIKCGSIDDARRVFDRMCQRDIVSWTAMISAYVKTGACDIALDLFGKMLLLKVEPDRLTFVSVLNACARLRALKQGRRVHEQMTCSSQRLNIYVWNALIDMYGKCGSMDEARQVFDSMSPRDVVTWNTMIAAYTKVGADEEALDLFKQMQQEDVKPDKFTFVTVLNACTRLRALEEGKKVHALMIKCDGVDQFAWNSLIHMYTQCGNSKTASKVLDTLLTKD</sequence>
<evidence type="ECO:0000256" key="3">
    <source>
        <dbReference type="SAM" id="MobiDB-lite"/>
    </source>
</evidence>
<keyword evidence="5" id="KW-1185">Reference proteome</keyword>
<feature type="repeat" description="PPR" evidence="2">
    <location>
        <begin position="427"/>
        <end position="458"/>
    </location>
</feature>
<keyword evidence="1" id="KW-0677">Repeat</keyword>
<feature type="repeat" description="PPR" evidence="2">
    <location>
        <begin position="156"/>
        <end position="190"/>
    </location>
</feature>
<dbReference type="SUPFAM" id="SSF48452">
    <property type="entry name" value="TPR-like"/>
    <property type="match status" value="1"/>
</dbReference>
<dbReference type="InterPro" id="IPR002885">
    <property type="entry name" value="PPR_rpt"/>
</dbReference>
<dbReference type="FunFam" id="1.25.40.10:FF:000031">
    <property type="entry name" value="Pentatricopeptide repeat-containing protein mitochondrial"/>
    <property type="match status" value="1"/>
</dbReference>
<evidence type="ECO:0000313" key="4">
    <source>
        <dbReference type="EMBL" id="KAL2607659.1"/>
    </source>
</evidence>
<accession>A0ABD1XFC7</accession>
<dbReference type="PANTHER" id="PTHR24015:SF548">
    <property type="entry name" value="OS08G0340900 PROTEIN"/>
    <property type="match status" value="1"/>
</dbReference>
<dbReference type="PANTHER" id="PTHR24015">
    <property type="entry name" value="OS07G0578800 PROTEIN-RELATED"/>
    <property type="match status" value="1"/>
</dbReference>
<feature type="repeat" description="PPR" evidence="2">
    <location>
        <begin position="358"/>
        <end position="392"/>
    </location>
</feature>
<dbReference type="PROSITE" id="PS51375">
    <property type="entry name" value="PPR"/>
    <property type="match status" value="6"/>
</dbReference>
<dbReference type="Proteomes" id="UP001605036">
    <property type="component" value="Unassembled WGS sequence"/>
</dbReference>
<dbReference type="FunFam" id="1.25.40.10:FF:000344">
    <property type="entry name" value="Pentatricopeptide repeat-containing protein"/>
    <property type="match status" value="1"/>
</dbReference>
<organism evidence="4 5">
    <name type="scientific">Riccia fluitans</name>
    <dbReference type="NCBI Taxonomy" id="41844"/>
    <lineage>
        <taxon>Eukaryota</taxon>
        <taxon>Viridiplantae</taxon>
        <taxon>Streptophyta</taxon>
        <taxon>Embryophyta</taxon>
        <taxon>Marchantiophyta</taxon>
        <taxon>Marchantiopsida</taxon>
        <taxon>Marchantiidae</taxon>
        <taxon>Marchantiales</taxon>
        <taxon>Ricciaceae</taxon>
        <taxon>Riccia</taxon>
    </lineage>
</organism>
<feature type="repeat" description="PPR" evidence="2">
    <location>
        <begin position="191"/>
        <end position="225"/>
    </location>
</feature>
<dbReference type="Gene3D" id="1.25.40.10">
    <property type="entry name" value="Tetratricopeptide repeat domain"/>
    <property type="match status" value="3"/>
</dbReference>
<evidence type="ECO:0000256" key="1">
    <source>
        <dbReference type="ARBA" id="ARBA00022737"/>
    </source>
</evidence>
<dbReference type="InterPro" id="IPR046960">
    <property type="entry name" value="PPR_At4g14850-like_plant"/>
</dbReference>
<feature type="repeat" description="PPR" evidence="2">
    <location>
        <begin position="226"/>
        <end position="260"/>
    </location>
</feature>
<dbReference type="InterPro" id="IPR011990">
    <property type="entry name" value="TPR-like_helical_dom_sf"/>
</dbReference>
<comment type="caution">
    <text evidence="4">The sequence shown here is derived from an EMBL/GenBank/DDBJ whole genome shotgun (WGS) entry which is preliminary data.</text>
</comment>
<gene>
    <name evidence="4" type="ORF">R1flu_026232</name>
</gene>
<dbReference type="AlphaFoldDB" id="A0ABD1XFC7"/>
<evidence type="ECO:0008006" key="6">
    <source>
        <dbReference type="Google" id="ProtNLM"/>
    </source>
</evidence>
<proteinExistence type="predicted"/>
<name>A0ABD1XFC7_9MARC</name>
<dbReference type="Pfam" id="PF01535">
    <property type="entry name" value="PPR"/>
    <property type="match status" value="2"/>
</dbReference>